<dbReference type="PRINTS" id="PR00080">
    <property type="entry name" value="SDRFAMILY"/>
</dbReference>
<dbReference type="Proteomes" id="UP000799441">
    <property type="component" value="Unassembled WGS sequence"/>
</dbReference>
<proteinExistence type="inferred from homology"/>
<dbReference type="SUPFAM" id="SSF51735">
    <property type="entry name" value="NAD(P)-binding Rossmann-fold domains"/>
    <property type="match status" value="1"/>
</dbReference>
<dbReference type="InterPro" id="IPR002347">
    <property type="entry name" value="SDR_fam"/>
</dbReference>
<dbReference type="CDD" id="cd05233">
    <property type="entry name" value="SDR_c"/>
    <property type="match status" value="1"/>
</dbReference>
<dbReference type="PANTHER" id="PTHR42760:SF37">
    <property type="entry name" value="CLAVALDEHYDE DEHYDROGENASE"/>
    <property type="match status" value="1"/>
</dbReference>
<evidence type="ECO:0000256" key="2">
    <source>
        <dbReference type="ARBA" id="ARBA00023002"/>
    </source>
</evidence>
<reference evidence="4" key="1">
    <citation type="journal article" date="2020" name="Stud. Mycol.">
        <title>101 Dothideomycetes genomes: a test case for predicting lifestyles and emergence of pathogens.</title>
        <authorList>
            <person name="Haridas S."/>
            <person name="Albert R."/>
            <person name="Binder M."/>
            <person name="Bloem J."/>
            <person name="Labutti K."/>
            <person name="Salamov A."/>
            <person name="Andreopoulos B."/>
            <person name="Baker S."/>
            <person name="Barry K."/>
            <person name="Bills G."/>
            <person name="Bluhm B."/>
            <person name="Cannon C."/>
            <person name="Castanera R."/>
            <person name="Culley D."/>
            <person name="Daum C."/>
            <person name="Ezra D."/>
            <person name="Gonzalez J."/>
            <person name="Henrissat B."/>
            <person name="Kuo A."/>
            <person name="Liang C."/>
            <person name="Lipzen A."/>
            <person name="Lutzoni F."/>
            <person name="Magnuson J."/>
            <person name="Mondo S."/>
            <person name="Nolan M."/>
            <person name="Ohm R."/>
            <person name="Pangilinan J."/>
            <person name="Park H.-J."/>
            <person name="Ramirez L."/>
            <person name="Alfaro M."/>
            <person name="Sun H."/>
            <person name="Tritt A."/>
            <person name="Yoshinaga Y."/>
            <person name="Zwiers L.-H."/>
            <person name="Turgeon B."/>
            <person name="Goodwin S."/>
            <person name="Spatafora J."/>
            <person name="Crous P."/>
            <person name="Grigoriev I."/>
        </authorList>
    </citation>
    <scope>NUCLEOTIDE SEQUENCE</scope>
    <source>
        <strain evidence="4">CBS 116435</strain>
    </source>
</reference>
<dbReference type="InterPro" id="IPR036291">
    <property type="entry name" value="NAD(P)-bd_dom_sf"/>
</dbReference>
<dbReference type="PRINTS" id="PR00081">
    <property type="entry name" value="GDHRDH"/>
</dbReference>
<dbReference type="EMBL" id="MU003828">
    <property type="protein sequence ID" value="KAF2718214.1"/>
    <property type="molecule type" value="Genomic_DNA"/>
</dbReference>
<dbReference type="PANTHER" id="PTHR42760">
    <property type="entry name" value="SHORT-CHAIN DEHYDROGENASES/REDUCTASES FAMILY MEMBER"/>
    <property type="match status" value="1"/>
</dbReference>
<evidence type="ECO:0000313" key="4">
    <source>
        <dbReference type="EMBL" id="KAF2718214.1"/>
    </source>
</evidence>
<protein>
    <submittedName>
        <fullName evidence="4">2-(R)-hydroxypropyl-CoM dehydrogenase</fullName>
    </submittedName>
</protein>
<dbReference type="Pfam" id="PF00106">
    <property type="entry name" value="adh_short"/>
    <property type="match status" value="1"/>
</dbReference>
<dbReference type="AlphaFoldDB" id="A0A9P4UL73"/>
<dbReference type="Gene3D" id="3.40.50.720">
    <property type="entry name" value="NAD(P)-binding Rossmann-like Domain"/>
    <property type="match status" value="1"/>
</dbReference>
<keyword evidence="2" id="KW-0560">Oxidoreductase</keyword>
<dbReference type="GO" id="GO:0016616">
    <property type="term" value="F:oxidoreductase activity, acting on the CH-OH group of donors, NAD or NADP as acceptor"/>
    <property type="evidence" value="ECO:0007669"/>
    <property type="project" value="TreeGrafter"/>
</dbReference>
<gene>
    <name evidence="4" type="ORF">K431DRAFT_253757</name>
</gene>
<accession>A0A9P4UL73</accession>
<evidence type="ECO:0000313" key="5">
    <source>
        <dbReference type="Proteomes" id="UP000799441"/>
    </source>
</evidence>
<keyword evidence="5" id="KW-1185">Reference proteome</keyword>
<comment type="similarity">
    <text evidence="1 3">Belongs to the short-chain dehydrogenases/reductases (SDR) family.</text>
</comment>
<dbReference type="OrthoDB" id="1933717at2759"/>
<sequence length="309" mass="33317">MPPPQGQWNPLEGPGDYTVTKTVHGDTYAAIDPTQHSLSGKAVFISGASKGIGRQIALSFAQAGASFIAIGARSSMEDVEKEVKSAAQAAGKEEPRILAIKLDVTDVQSVDDAVREIGNAFGRLDIVINNAGVLGGYKKIHESDPDEWWQTWNVNLRGPYLIARACLPLILKTEGGLKTFVTVSSVGAHLVGPGLSDYQPSKLAVLRFTEFLAAEYRDEGVIAFSIHPGNLLTDIVGGGEVFAPELKAVFTEQLALPADTIVYLTATKRDFLTGRYVNATWDMPELITREQEVVADDTLKVKLDIPTPI</sequence>
<organism evidence="4 5">
    <name type="scientific">Polychaeton citri CBS 116435</name>
    <dbReference type="NCBI Taxonomy" id="1314669"/>
    <lineage>
        <taxon>Eukaryota</taxon>
        <taxon>Fungi</taxon>
        <taxon>Dikarya</taxon>
        <taxon>Ascomycota</taxon>
        <taxon>Pezizomycotina</taxon>
        <taxon>Dothideomycetes</taxon>
        <taxon>Dothideomycetidae</taxon>
        <taxon>Capnodiales</taxon>
        <taxon>Capnodiaceae</taxon>
        <taxon>Polychaeton</taxon>
    </lineage>
</organism>
<comment type="caution">
    <text evidence="4">The sequence shown here is derived from an EMBL/GenBank/DDBJ whole genome shotgun (WGS) entry which is preliminary data.</text>
</comment>
<name>A0A9P4UL73_9PEZI</name>
<evidence type="ECO:0000256" key="1">
    <source>
        <dbReference type="ARBA" id="ARBA00006484"/>
    </source>
</evidence>
<evidence type="ECO:0000256" key="3">
    <source>
        <dbReference type="RuleBase" id="RU000363"/>
    </source>
</evidence>